<keyword evidence="1" id="KW-0732">Signal</keyword>
<keyword evidence="3" id="KW-1185">Reference proteome</keyword>
<accession>A0A4R6THH4</accession>
<sequence>MKQVVVLVFLLTSFIVKSQTVNTLSNSEIDNSKINNVTLSDIKKTLGKQPKVESLLGASTSFEDNGFYYYYKFNGLKLDFSTAGKSKPYVESFVVLTNEVNFTIKGITITVGDPISKLGTVNFSTGRNGDKSILFAECESCDVFINIEFDQATNIITKINYFDMS</sequence>
<dbReference type="OrthoDB" id="1190477at2"/>
<evidence type="ECO:0000313" key="3">
    <source>
        <dbReference type="Proteomes" id="UP000295390"/>
    </source>
</evidence>
<reference evidence="2 3" key="1">
    <citation type="submission" date="2019-03" db="EMBL/GenBank/DDBJ databases">
        <title>Genomic Encyclopedia of Type Strains, Phase III (KMG-III): the genomes of soil and plant-associated and newly described type strains.</title>
        <authorList>
            <person name="Whitman W."/>
        </authorList>
    </citation>
    <scope>NUCLEOTIDE SEQUENCE [LARGE SCALE GENOMIC DNA]</scope>
    <source>
        <strain evidence="2 3">CECT 8283</strain>
    </source>
</reference>
<evidence type="ECO:0000313" key="2">
    <source>
        <dbReference type="EMBL" id="TDQ28660.1"/>
    </source>
</evidence>
<dbReference type="AlphaFoldDB" id="A0A4R6THH4"/>
<evidence type="ECO:0008006" key="4">
    <source>
        <dbReference type="Google" id="ProtNLM"/>
    </source>
</evidence>
<dbReference type="EMBL" id="SNYH01000002">
    <property type="protein sequence ID" value="TDQ28660.1"/>
    <property type="molecule type" value="Genomic_DNA"/>
</dbReference>
<feature type="signal peptide" evidence="1">
    <location>
        <begin position="1"/>
        <end position="18"/>
    </location>
</feature>
<feature type="chain" id="PRO_5020972130" description="Beta-barrel assembly machine subunit BamE" evidence="1">
    <location>
        <begin position="19"/>
        <end position="165"/>
    </location>
</feature>
<evidence type="ECO:0000256" key="1">
    <source>
        <dbReference type="SAM" id="SignalP"/>
    </source>
</evidence>
<proteinExistence type="predicted"/>
<gene>
    <name evidence="2" type="ORF">DFQ07_1038</name>
</gene>
<dbReference type="RefSeq" id="WP_133535188.1">
    <property type="nucleotide sequence ID" value="NZ_SNYH01000002.1"/>
</dbReference>
<organism evidence="2 3">
    <name type="scientific">Tenacibaculum caenipelagi</name>
    <dbReference type="NCBI Taxonomy" id="1325435"/>
    <lineage>
        <taxon>Bacteria</taxon>
        <taxon>Pseudomonadati</taxon>
        <taxon>Bacteroidota</taxon>
        <taxon>Flavobacteriia</taxon>
        <taxon>Flavobacteriales</taxon>
        <taxon>Flavobacteriaceae</taxon>
        <taxon>Tenacibaculum</taxon>
    </lineage>
</organism>
<dbReference type="Proteomes" id="UP000295390">
    <property type="component" value="Unassembled WGS sequence"/>
</dbReference>
<name>A0A4R6THH4_9FLAO</name>
<protein>
    <recommendedName>
        <fullName evidence="4">Beta-barrel assembly machine subunit BamE</fullName>
    </recommendedName>
</protein>
<comment type="caution">
    <text evidence="2">The sequence shown here is derived from an EMBL/GenBank/DDBJ whole genome shotgun (WGS) entry which is preliminary data.</text>
</comment>